<keyword evidence="1" id="KW-0472">Membrane</keyword>
<dbReference type="RefSeq" id="WP_240990380.1">
    <property type="nucleotide sequence ID" value="NZ_OFSP01000078.1"/>
</dbReference>
<sequence>MSLETIHTKAARSLASLREAPVRWTARMFRVDLALAREMQAWLNRPASGPMPEHFRHGNAAACFALISIAARKPVVFWSAVVAIPALPLLLLLRWA</sequence>
<dbReference type="Proteomes" id="UP000256297">
    <property type="component" value="Unassembled WGS sequence"/>
</dbReference>
<accession>A0A375CQE1</accession>
<dbReference type="AlphaFoldDB" id="A0A375CQE1"/>
<proteinExistence type="predicted"/>
<protein>
    <submittedName>
        <fullName evidence="2">Uncharacterized protein</fullName>
    </submittedName>
</protein>
<reference evidence="3" key="1">
    <citation type="submission" date="2018-01" db="EMBL/GenBank/DDBJ databases">
        <authorList>
            <person name="Gaut B.S."/>
            <person name="Morton B.R."/>
            <person name="Clegg M.T."/>
            <person name="Duvall M.R."/>
        </authorList>
    </citation>
    <scope>NUCLEOTIDE SEQUENCE [LARGE SCALE GENOMIC DNA]</scope>
</reference>
<keyword evidence="1" id="KW-1133">Transmembrane helix</keyword>
<comment type="caution">
    <text evidence="2">The sequence shown here is derived from an EMBL/GenBank/DDBJ whole genome shotgun (WGS) entry which is preliminary data.</text>
</comment>
<keyword evidence="1" id="KW-0812">Transmembrane</keyword>
<evidence type="ECO:0000313" key="2">
    <source>
        <dbReference type="EMBL" id="SOY77635.1"/>
    </source>
</evidence>
<feature type="transmembrane region" description="Helical" evidence="1">
    <location>
        <begin position="75"/>
        <end position="95"/>
    </location>
</feature>
<evidence type="ECO:0000313" key="3">
    <source>
        <dbReference type="Proteomes" id="UP000256297"/>
    </source>
</evidence>
<evidence type="ECO:0000256" key="1">
    <source>
        <dbReference type="SAM" id="Phobius"/>
    </source>
</evidence>
<name>A0A375CQE1_9BURK</name>
<gene>
    <name evidence="2" type="ORF">CBM2589_U10148</name>
</gene>
<organism evidence="2 3">
    <name type="scientific">Cupriavidus taiwanensis</name>
    <dbReference type="NCBI Taxonomy" id="164546"/>
    <lineage>
        <taxon>Bacteria</taxon>
        <taxon>Pseudomonadati</taxon>
        <taxon>Pseudomonadota</taxon>
        <taxon>Betaproteobacteria</taxon>
        <taxon>Burkholderiales</taxon>
        <taxon>Burkholderiaceae</taxon>
        <taxon>Cupriavidus</taxon>
    </lineage>
</organism>
<dbReference type="EMBL" id="OFSP01000078">
    <property type="protein sequence ID" value="SOY77635.1"/>
    <property type="molecule type" value="Genomic_DNA"/>
</dbReference>